<evidence type="ECO:0000256" key="1">
    <source>
        <dbReference type="ARBA" id="ARBA00008894"/>
    </source>
</evidence>
<keyword evidence="2" id="KW-0433">Leucine-rich repeat</keyword>
<evidence type="ECO:0000256" key="5">
    <source>
        <dbReference type="ARBA" id="ARBA00022821"/>
    </source>
</evidence>
<proteinExistence type="inferred from homology"/>
<feature type="domain" description="NB-ARC" evidence="9">
    <location>
        <begin position="212"/>
        <end position="269"/>
    </location>
</feature>
<feature type="compositionally biased region" description="Polar residues" evidence="8">
    <location>
        <begin position="171"/>
        <end position="188"/>
    </location>
</feature>
<dbReference type="InterPro" id="IPR027417">
    <property type="entry name" value="P-loop_NTPase"/>
</dbReference>
<dbReference type="PRINTS" id="PR00364">
    <property type="entry name" value="DISEASERSIST"/>
</dbReference>
<dbReference type="GO" id="GO:0042742">
    <property type="term" value="P:defense response to bacterium"/>
    <property type="evidence" value="ECO:0007669"/>
    <property type="project" value="UniProtKB-ARBA"/>
</dbReference>
<dbReference type="InterPro" id="IPR002182">
    <property type="entry name" value="NB-ARC"/>
</dbReference>
<dbReference type="EMBL" id="CAJGYO010000010">
    <property type="protein sequence ID" value="CAD6258723.1"/>
    <property type="molecule type" value="Genomic_DNA"/>
</dbReference>
<keyword evidence="5" id="KW-0611">Plant defense</keyword>
<dbReference type="Gene3D" id="1.10.8.430">
    <property type="entry name" value="Helical domain of apoptotic protease-activating factors"/>
    <property type="match status" value="1"/>
</dbReference>
<dbReference type="InterPro" id="IPR041118">
    <property type="entry name" value="Rx_N"/>
</dbReference>
<accession>A0A811QRC3</accession>
<feature type="domain" description="Disease resistance N-terminal" evidence="10">
    <location>
        <begin position="11"/>
        <end position="96"/>
    </location>
</feature>
<evidence type="ECO:0000259" key="11">
    <source>
        <dbReference type="Pfam" id="PF23559"/>
    </source>
</evidence>
<dbReference type="InterPro" id="IPR032675">
    <property type="entry name" value="LRR_dom_sf"/>
</dbReference>
<dbReference type="GO" id="GO:0002758">
    <property type="term" value="P:innate immune response-activating signaling pathway"/>
    <property type="evidence" value="ECO:0007669"/>
    <property type="project" value="UniProtKB-ARBA"/>
</dbReference>
<dbReference type="PANTHER" id="PTHR36766:SF36">
    <property type="entry name" value="AAA+ ATPASE DOMAIN-CONTAINING PROTEIN"/>
    <property type="match status" value="1"/>
</dbReference>
<gene>
    <name evidence="13" type="ORF">NCGR_LOCUS42190</name>
</gene>
<evidence type="ECO:0008006" key="15">
    <source>
        <dbReference type="Google" id="ProtNLM"/>
    </source>
</evidence>
<feature type="domain" description="NB-ARC" evidence="9">
    <location>
        <begin position="281"/>
        <end position="356"/>
    </location>
</feature>
<protein>
    <recommendedName>
        <fullName evidence="15">Disease resistance RPP13-like protein 1</fullName>
    </recommendedName>
</protein>
<evidence type="ECO:0000256" key="6">
    <source>
        <dbReference type="ARBA" id="ARBA00022840"/>
    </source>
</evidence>
<comment type="similarity">
    <text evidence="1">Belongs to the disease resistance NB-LRR family.</text>
</comment>
<evidence type="ECO:0000256" key="8">
    <source>
        <dbReference type="SAM" id="MobiDB-lite"/>
    </source>
</evidence>
<keyword evidence="3" id="KW-0677">Repeat</keyword>
<dbReference type="InterPro" id="IPR036388">
    <property type="entry name" value="WH-like_DNA-bd_sf"/>
</dbReference>
<dbReference type="SUPFAM" id="SSF52540">
    <property type="entry name" value="P-loop containing nucleoside triphosphate hydrolases"/>
    <property type="match status" value="1"/>
</dbReference>
<evidence type="ECO:0000313" key="14">
    <source>
        <dbReference type="Proteomes" id="UP000604825"/>
    </source>
</evidence>
<keyword evidence="7" id="KW-0175">Coiled coil</keyword>
<evidence type="ECO:0000256" key="3">
    <source>
        <dbReference type="ARBA" id="ARBA00022737"/>
    </source>
</evidence>
<dbReference type="Pfam" id="PF23598">
    <property type="entry name" value="LRR_14"/>
    <property type="match status" value="1"/>
</dbReference>
<dbReference type="Gene3D" id="1.10.10.10">
    <property type="entry name" value="Winged helix-like DNA-binding domain superfamily/Winged helix DNA-binding domain"/>
    <property type="match status" value="1"/>
</dbReference>
<dbReference type="GO" id="GO:0043531">
    <property type="term" value="F:ADP binding"/>
    <property type="evidence" value="ECO:0007669"/>
    <property type="project" value="InterPro"/>
</dbReference>
<organism evidence="13 14">
    <name type="scientific">Miscanthus lutarioriparius</name>
    <dbReference type="NCBI Taxonomy" id="422564"/>
    <lineage>
        <taxon>Eukaryota</taxon>
        <taxon>Viridiplantae</taxon>
        <taxon>Streptophyta</taxon>
        <taxon>Embryophyta</taxon>
        <taxon>Tracheophyta</taxon>
        <taxon>Spermatophyta</taxon>
        <taxon>Magnoliopsida</taxon>
        <taxon>Liliopsida</taxon>
        <taxon>Poales</taxon>
        <taxon>Poaceae</taxon>
        <taxon>PACMAD clade</taxon>
        <taxon>Panicoideae</taxon>
        <taxon>Andropogonodae</taxon>
        <taxon>Andropogoneae</taxon>
        <taxon>Saccharinae</taxon>
        <taxon>Miscanthus</taxon>
    </lineage>
</organism>
<keyword evidence="14" id="KW-1185">Reference proteome</keyword>
<comment type="caution">
    <text evidence="13">The sequence shown here is derived from an EMBL/GenBank/DDBJ whole genome shotgun (WGS) entry which is preliminary data.</text>
</comment>
<dbReference type="SUPFAM" id="SSF52058">
    <property type="entry name" value="L domain-like"/>
    <property type="match status" value="1"/>
</dbReference>
<evidence type="ECO:0000259" key="12">
    <source>
        <dbReference type="Pfam" id="PF23598"/>
    </source>
</evidence>
<name>A0A811QRC3_9POAL</name>
<dbReference type="OrthoDB" id="681103at2759"/>
<dbReference type="InterPro" id="IPR042197">
    <property type="entry name" value="Apaf_helical"/>
</dbReference>
<dbReference type="Pfam" id="PF18052">
    <property type="entry name" value="Rx_N"/>
    <property type="match status" value="1"/>
</dbReference>
<dbReference type="Gene3D" id="1.20.5.4130">
    <property type="match status" value="1"/>
</dbReference>
<dbReference type="Gene3D" id="3.40.50.300">
    <property type="entry name" value="P-loop containing nucleotide triphosphate hydrolases"/>
    <property type="match status" value="1"/>
</dbReference>
<dbReference type="InterPro" id="IPR058922">
    <property type="entry name" value="WHD_DRP"/>
</dbReference>
<dbReference type="Proteomes" id="UP000604825">
    <property type="component" value="Unassembled WGS sequence"/>
</dbReference>
<keyword evidence="4" id="KW-0547">Nucleotide-binding</keyword>
<evidence type="ECO:0000259" key="9">
    <source>
        <dbReference type="Pfam" id="PF00931"/>
    </source>
</evidence>
<reference evidence="13" key="1">
    <citation type="submission" date="2020-10" db="EMBL/GenBank/DDBJ databases">
        <authorList>
            <person name="Han B."/>
            <person name="Lu T."/>
            <person name="Zhao Q."/>
            <person name="Huang X."/>
            <person name="Zhao Y."/>
        </authorList>
    </citation>
    <scope>NUCLEOTIDE SEQUENCE</scope>
</reference>
<keyword evidence="6" id="KW-0067">ATP-binding</keyword>
<dbReference type="Pfam" id="PF00931">
    <property type="entry name" value="NB-ARC"/>
    <property type="match status" value="2"/>
</dbReference>
<sequence length="1083" mass="121789">MAVVLDHLVPYVQQMVKDMAAEELRVLVGVTGGIKKLEASTEYFQDYATDAERRRIDDDDSMKRWVRKLKDALYEATDILELYQLHAEDEERRRRRQLGAADCWTIIEEKAPGFLEPLLFCLRNPGFAHGLGVRLKQLNASFDEIRREMVELGLKKQLMDSYPLVRRSQPGEASTPRSRKTTPSLSRSSTVVVGDRIEWDTRTLVQELLADDDEPAAAKIKVVSIVGAGGMGKTTLAKNIFNHGDIQGGFAFKIWLSVTDSYDVEKLLSSADSQGLTPSRTGKLLLVMDDVWPKNHPWDGFNRIINNGAAARVIITTRDEGLLRSITTRDIATLQYHVNPLRDQDAWSLLKQQVMCSREVDSEDVDRLQHIGKAIVSKCDGSPLAIKVIAGLLRKNVQERYWKSVLDEPLWSRDRKKQHEVINSVLRLSYDDLSPPLKQCFLYFSLFPKGLVIQSNHIVGMWMSEGFLGGGPGDRRTRTEIEEDGLDYYEDLVLKNLIEPAPEIAGDGSVCKMHDVIRSFAHEIAEEELLVVGPGQNSQLVSSSSAIRQLSVESTELESSSMALPEWSRISGKHRLLRSLIINGRVEFNAPTGGAAVAGEPTLASFPSLRALLVRHAETERFVESLCSLRHLRFLHLDSTDITRLPDGIGGLRFLQHIGLDNCSKFGGELPRSFLELERLTSLKVDCTECTVPKGFGVLTGLRRLSLFPAQTDGDWCSLQELGQLQELVRLEIRGLAAVPSAALAADARIHDKEQLVVLVLMCYNPPESISTSEGMREECQRIEEVFDHLRPPRLLECLVLKDYMGRRLPSWMCVGGNIDLDSLTSLEMVSLPFCTQLPDGLCRLASLKRLYIKYASSIQRVGPEFQRNISSSGSRRRRRSFPKLEFLRFDKLQQWEEWEWDEEEEQAQGNKDSIVAMPRLQQLGFFYCKLRRLPAGLASSNRRALRELVLWNLPCITSLENFPSVKELNVARCPRLRIIRGLANLRGVSIELCPALEVLQDVPALDTMHWTDPTVYELPDYLGGLKLNVLHLYCNPELTRALASGNYRTTLDKHPICNQIRVTPAELVDVVVSGGSSSTSTV</sequence>
<dbReference type="InterPro" id="IPR055414">
    <property type="entry name" value="LRR_R13L4/SHOC2-like"/>
</dbReference>
<evidence type="ECO:0000259" key="10">
    <source>
        <dbReference type="Pfam" id="PF18052"/>
    </source>
</evidence>
<evidence type="ECO:0000256" key="2">
    <source>
        <dbReference type="ARBA" id="ARBA00022614"/>
    </source>
</evidence>
<dbReference type="Gene3D" id="3.80.10.10">
    <property type="entry name" value="Ribonuclease Inhibitor"/>
    <property type="match status" value="1"/>
</dbReference>
<feature type="domain" description="Disease resistance protein winged helix" evidence="11">
    <location>
        <begin position="446"/>
        <end position="521"/>
    </location>
</feature>
<dbReference type="GO" id="GO:0005524">
    <property type="term" value="F:ATP binding"/>
    <property type="evidence" value="ECO:0007669"/>
    <property type="project" value="UniProtKB-KW"/>
</dbReference>
<dbReference type="GO" id="GO:0009626">
    <property type="term" value="P:plant-type hypersensitive response"/>
    <property type="evidence" value="ECO:0007669"/>
    <property type="project" value="UniProtKB-ARBA"/>
</dbReference>
<evidence type="ECO:0000256" key="4">
    <source>
        <dbReference type="ARBA" id="ARBA00022741"/>
    </source>
</evidence>
<dbReference type="PANTHER" id="PTHR36766">
    <property type="entry name" value="PLANT BROAD-SPECTRUM MILDEW RESISTANCE PROTEIN RPW8"/>
    <property type="match status" value="1"/>
</dbReference>
<dbReference type="AlphaFoldDB" id="A0A811QRC3"/>
<evidence type="ECO:0000313" key="13">
    <source>
        <dbReference type="EMBL" id="CAD6258723.1"/>
    </source>
</evidence>
<dbReference type="Pfam" id="PF23559">
    <property type="entry name" value="WHD_DRP"/>
    <property type="match status" value="1"/>
</dbReference>
<feature type="region of interest" description="Disordered" evidence="8">
    <location>
        <begin position="165"/>
        <end position="188"/>
    </location>
</feature>
<feature type="domain" description="Disease resistance R13L4/SHOC-2-like LRR" evidence="12">
    <location>
        <begin position="600"/>
        <end position="959"/>
    </location>
</feature>
<evidence type="ECO:0000256" key="7">
    <source>
        <dbReference type="ARBA" id="ARBA00023054"/>
    </source>
</evidence>
<dbReference type="FunFam" id="1.10.10.10:FF:000322">
    <property type="entry name" value="Probable disease resistance protein At1g63360"/>
    <property type="match status" value="1"/>
</dbReference>